<dbReference type="GO" id="GO:0030322">
    <property type="term" value="P:stabilization of membrane potential"/>
    <property type="evidence" value="ECO:0007669"/>
    <property type="project" value="TreeGrafter"/>
</dbReference>
<dbReference type="AlphaFoldDB" id="A0A818YNT9"/>
<dbReference type="PANTHER" id="PTHR11003:SF334">
    <property type="entry name" value="FI03418P"/>
    <property type="match status" value="1"/>
</dbReference>
<dbReference type="Proteomes" id="UP000663836">
    <property type="component" value="Unassembled WGS sequence"/>
</dbReference>
<organism evidence="13 14">
    <name type="scientific">Rotaria sordida</name>
    <dbReference type="NCBI Taxonomy" id="392033"/>
    <lineage>
        <taxon>Eukaryota</taxon>
        <taxon>Metazoa</taxon>
        <taxon>Spiralia</taxon>
        <taxon>Gnathifera</taxon>
        <taxon>Rotifera</taxon>
        <taxon>Eurotatoria</taxon>
        <taxon>Bdelloidea</taxon>
        <taxon>Philodinida</taxon>
        <taxon>Philodinidae</taxon>
        <taxon>Rotaria</taxon>
    </lineage>
</organism>
<keyword evidence="2 8" id="KW-0813">Transport</keyword>
<evidence type="ECO:0000259" key="12">
    <source>
        <dbReference type="Pfam" id="PF07885"/>
    </source>
</evidence>
<dbReference type="InterPro" id="IPR003280">
    <property type="entry name" value="2pore_dom_K_chnl"/>
</dbReference>
<evidence type="ECO:0000256" key="11">
    <source>
        <dbReference type="SAM" id="Phobius"/>
    </source>
</evidence>
<feature type="transmembrane region" description="Helical" evidence="11">
    <location>
        <begin position="654"/>
        <end position="675"/>
    </location>
</feature>
<comment type="subcellular location">
    <subcellularLocation>
        <location evidence="1">Membrane</location>
        <topology evidence="1">Multi-pass membrane protein</topology>
    </subcellularLocation>
</comment>
<dbReference type="GO" id="GO:0022841">
    <property type="term" value="F:potassium ion leak channel activity"/>
    <property type="evidence" value="ECO:0007669"/>
    <property type="project" value="TreeGrafter"/>
</dbReference>
<protein>
    <recommendedName>
        <fullName evidence="12">Potassium channel domain-containing protein</fullName>
    </recommendedName>
</protein>
<proteinExistence type="inferred from homology"/>
<sequence length="726" mass="83238">MKNNLIRQSSQIVFLRKSPQHATLIRTYSLPVSFYARNKNSMRRRQAKDPTSTDDQQICTKESCLKCCKKFTAFMFSRVGLFFVMIGYVALGGILFQALEAGNEHNMRHIMDLELNKTLDKLWQETLRVNPFPEKDKKGNFSLNATGELEQFEATVKRQVEKGFDGRTTNSEHDWNFFGAVLYAVTLVSTIGYGHITTKTTQGKIATILYSAFGVPLMMLFVANIGSTMAKLFAFVFSRITMIFCCRMSNKKKRTLALKNRQKLFEKNNQSIVVIDEKLPISKLNEEIKDNMIITKSNLKSIKEENHKDSNLSKEINSLKSESITNMNCSNDIRQLPANIRLNILTGIPNSNTSRSSTSSMNSIGEKSKDAIIRINELIRQSSLQDIEETNHNNEGQRRQSIDISPIQYYINETNKLTSNLDESIHDKPIMPIEQDKTTIANQDENNMKQVVLPEDTSNIVNNEKTKESKKASKKILKRSKSESSHDRRSVKKSTTDTTTKPTRRRLFSRKNQKLKKQISIEDDNSQNSLQQQQQQQINDNEIHQINNKLPRRSKSFHERSSRTLPPPPDYEQSTTNDITPLQTTITWKNEHQFYPMNTTLDLTNLDMNDDDDYDDDDDDEEMSVPLLVTVFVIPLYLTLGAILFSIWERWSFLNAFYFCFITLTTIGFGDFVPGSSLKVEAEKEKLISAAVYILFGLVLIAMCVNLMKEQLRQKVKRVASKLGKF</sequence>
<evidence type="ECO:0000313" key="13">
    <source>
        <dbReference type="EMBL" id="CAF3759181.1"/>
    </source>
</evidence>
<dbReference type="Pfam" id="PF07885">
    <property type="entry name" value="Ion_trans_2"/>
    <property type="match status" value="2"/>
</dbReference>
<evidence type="ECO:0000256" key="5">
    <source>
        <dbReference type="ARBA" id="ARBA00023065"/>
    </source>
</evidence>
<dbReference type="GO" id="GO:0005886">
    <property type="term" value="C:plasma membrane"/>
    <property type="evidence" value="ECO:0007669"/>
    <property type="project" value="TreeGrafter"/>
</dbReference>
<evidence type="ECO:0000256" key="6">
    <source>
        <dbReference type="ARBA" id="ARBA00023136"/>
    </source>
</evidence>
<feature type="transmembrane region" description="Helical" evidence="11">
    <location>
        <begin position="687"/>
        <end position="708"/>
    </location>
</feature>
<comment type="similarity">
    <text evidence="8">Belongs to the two pore domain potassium channel (TC 1.A.1.8) family.</text>
</comment>
<feature type="compositionally biased region" description="Low complexity" evidence="10">
    <location>
        <begin position="526"/>
        <end position="548"/>
    </location>
</feature>
<evidence type="ECO:0000256" key="7">
    <source>
        <dbReference type="ARBA" id="ARBA00023303"/>
    </source>
</evidence>
<dbReference type="SUPFAM" id="SSF81324">
    <property type="entry name" value="Voltage-gated potassium channels"/>
    <property type="match status" value="2"/>
</dbReference>
<evidence type="ECO:0000256" key="1">
    <source>
        <dbReference type="ARBA" id="ARBA00004141"/>
    </source>
</evidence>
<feature type="compositionally biased region" description="Basic residues" evidence="10">
    <location>
        <begin position="502"/>
        <end position="517"/>
    </location>
</feature>
<dbReference type="PANTHER" id="PTHR11003">
    <property type="entry name" value="POTASSIUM CHANNEL, SUBFAMILY K"/>
    <property type="match status" value="1"/>
</dbReference>
<evidence type="ECO:0000256" key="4">
    <source>
        <dbReference type="ARBA" id="ARBA00022989"/>
    </source>
</evidence>
<evidence type="ECO:0000256" key="9">
    <source>
        <dbReference type="SAM" id="Coils"/>
    </source>
</evidence>
<evidence type="ECO:0000256" key="8">
    <source>
        <dbReference type="RuleBase" id="RU003857"/>
    </source>
</evidence>
<keyword evidence="7 8" id="KW-0407">Ion channel</keyword>
<evidence type="ECO:0000256" key="3">
    <source>
        <dbReference type="ARBA" id="ARBA00022692"/>
    </source>
</evidence>
<comment type="caution">
    <text evidence="13">The sequence shown here is derived from an EMBL/GenBank/DDBJ whole genome shotgun (WGS) entry which is preliminary data.</text>
</comment>
<feature type="transmembrane region" description="Helical" evidence="11">
    <location>
        <begin position="208"/>
        <end position="226"/>
    </location>
</feature>
<dbReference type="GO" id="GO:0015271">
    <property type="term" value="F:outward rectifier potassium channel activity"/>
    <property type="evidence" value="ECO:0007669"/>
    <property type="project" value="TreeGrafter"/>
</dbReference>
<evidence type="ECO:0000313" key="14">
    <source>
        <dbReference type="Proteomes" id="UP000663836"/>
    </source>
</evidence>
<feature type="coiled-coil region" evidence="9">
    <location>
        <begin position="285"/>
        <end position="322"/>
    </location>
</feature>
<keyword evidence="9" id="KW-0175">Coiled coil</keyword>
<dbReference type="InterPro" id="IPR013099">
    <property type="entry name" value="K_chnl_dom"/>
</dbReference>
<feature type="transmembrane region" description="Helical" evidence="11">
    <location>
        <begin position="627"/>
        <end position="648"/>
    </location>
</feature>
<reference evidence="13" key="1">
    <citation type="submission" date="2021-02" db="EMBL/GenBank/DDBJ databases">
        <authorList>
            <person name="Nowell W R."/>
        </authorList>
    </citation>
    <scope>NUCLEOTIDE SEQUENCE</scope>
</reference>
<name>A0A818YNT9_9BILA</name>
<evidence type="ECO:0000256" key="2">
    <source>
        <dbReference type="ARBA" id="ARBA00022448"/>
    </source>
</evidence>
<keyword evidence="4 11" id="KW-1133">Transmembrane helix</keyword>
<dbReference type="EMBL" id="CAJOBD010001091">
    <property type="protein sequence ID" value="CAF3759181.1"/>
    <property type="molecule type" value="Genomic_DNA"/>
</dbReference>
<feature type="transmembrane region" description="Helical" evidence="11">
    <location>
        <begin position="79"/>
        <end position="99"/>
    </location>
</feature>
<dbReference type="Gene3D" id="1.10.287.70">
    <property type="match status" value="2"/>
</dbReference>
<feature type="region of interest" description="Disordered" evidence="10">
    <location>
        <begin position="445"/>
        <end position="577"/>
    </location>
</feature>
<evidence type="ECO:0000256" key="10">
    <source>
        <dbReference type="SAM" id="MobiDB-lite"/>
    </source>
</evidence>
<gene>
    <name evidence="13" type="ORF">JBS370_LOCUS13020</name>
</gene>
<keyword evidence="6 11" id="KW-0472">Membrane</keyword>
<keyword evidence="3 8" id="KW-0812">Transmembrane</keyword>
<accession>A0A818YNT9</accession>
<dbReference type="PRINTS" id="PR01333">
    <property type="entry name" value="2POREKCHANEL"/>
</dbReference>
<feature type="domain" description="Potassium channel" evidence="12">
    <location>
        <begin position="172"/>
        <end position="230"/>
    </location>
</feature>
<feature type="domain" description="Potassium channel" evidence="12">
    <location>
        <begin position="634"/>
        <end position="712"/>
    </location>
</feature>
<keyword evidence="5 8" id="KW-0406">Ion transport</keyword>
<feature type="transmembrane region" description="Helical" evidence="11">
    <location>
        <begin position="175"/>
        <end position="196"/>
    </location>
</feature>